<evidence type="ECO:0000259" key="13">
    <source>
        <dbReference type="PROSITE" id="PS50146"/>
    </source>
</evidence>
<reference evidence="14 15" key="1">
    <citation type="submission" date="2020-08" db="EMBL/GenBank/DDBJ databases">
        <title>Genome public.</title>
        <authorList>
            <person name="Liu C."/>
            <person name="Sun Q."/>
        </authorList>
    </citation>
    <scope>NUCLEOTIDE SEQUENCE [LARGE SCALE GENOMIC DNA]</scope>
    <source>
        <strain evidence="14 15">NSJ-26</strain>
    </source>
</reference>
<evidence type="ECO:0000256" key="11">
    <source>
        <dbReference type="ARBA" id="ARBA00023209"/>
    </source>
</evidence>
<keyword evidence="11" id="KW-0594">Phospholipid biosynthesis</keyword>
<dbReference type="SUPFAM" id="SSF111331">
    <property type="entry name" value="NAD kinase/diacylglycerol kinase-like"/>
    <property type="match status" value="1"/>
</dbReference>
<evidence type="ECO:0000256" key="9">
    <source>
        <dbReference type="ARBA" id="ARBA00022842"/>
    </source>
</evidence>
<dbReference type="GO" id="GO:0016301">
    <property type="term" value="F:kinase activity"/>
    <property type="evidence" value="ECO:0007669"/>
    <property type="project" value="UniProtKB-KW"/>
</dbReference>
<dbReference type="EMBL" id="JACRTK010000003">
    <property type="protein sequence ID" value="MBC8590897.1"/>
    <property type="molecule type" value="Genomic_DNA"/>
</dbReference>
<keyword evidence="5" id="KW-0479">Metal-binding</keyword>
<evidence type="ECO:0000256" key="4">
    <source>
        <dbReference type="ARBA" id="ARBA00022679"/>
    </source>
</evidence>
<proteinExistence type="inferred from homology"/>
<dbReference type="RefSeq" id="WP_249323739.1">
    <property type="nucleotide sequence ID" value="NZ_JACRTK010000003.1"/>
</dbReference>
<keyword evidence="15" id="KW-1185">Reference proteome</keyword>
<dbReference type="InterPro" id="IPR005218">
    <property type="entry name" value="Diacylglycerol/lipid_kinase"/>
</dbReference>
<dbReference type="SMART" id="SM00046">
    <property type="entry name" value="DAGKc"/>
    <property type="match status" value="1"/>
</dbReference>
<keyword evidence="10" id="KW-0443">Lipid metabolism</keyword>
<name>A0A926F0J7_9FIRM</name>
<dbReference type="InterPro" id="IPR045540">
    <property type="entry name" value="YegS/DAGK_C"/>
</dbReference>
<dbReference type="Proteomes" id="UP000601522">
    <property type="component" value="Unassembled WGS sequence"/>
</dbReference>
<dbReference type="GO" id="GO:0046872">
    <property type="term" value="F:metal ion binding"/>
    <property type="evidence" value="ECO:0007669"/>
    <property type="project" value="UniProtKB-KW"/>
</dbReference>
<keyword evidence="7 14" id="KW-0418">Kinase</keyword>
<evidence type="ECO:0000256" key="5">
    <source>
        <dbReference type="ARBA" id="ARBA00022723"/>
    </source>
</evidence>
<evidence type="ECO:0000256" key="3">
    <source>
        <dbReference type="ARBA" id="ARBA00022516"/>
    </source>
</evidence>
<dbReference type="GO" id="GO:0008654">
    <property type="term" value="P:phospholipid biosynthetic process"/>
    <property type="evidence" value="ECO:0007669"/>
    <property type="project" value="UniProtKB-KW"/>
</dbReference>
<evidence type="ECO:0000256" key="12">
    <source>
        <dbReference type="ARBA" id="ARBA00023264"/>
    </source>
</evidence>
<evidence type="ECO:0000256" key="2">
    <source>
        <dbReference type="ARBA" id="ARBA00005983"/>
    </source>
</evidence>
<keyword evidence="6" id="KW-0547">Nucleotide-binding</keyword>
<dbReference type="AlphaFoldDB" id="A0A926F0J7"/>
<keyword evidence="3" id="KW-0444">Lipid biosynthesis</keyword>
<evidence type="ECO:0000313" key="14">
    <source>
        <dbReference type="EMBL" id="MBC8590897.1"/>
    </source>
</evidence>
<protein>
    <submittedName>
        <fullName evidence="14">Diacylglycerol kinase family lipid kinase</fullName>
    </submittedName>
</protein>
<dbReference type="Pfam" id="PF19279">
    <property type="entry name" value="YegS_C"/>
    <property type="match status" value="1"/>
</dbReference>
<keyword evidence="8" id="KW-0067">ATP-binding</keyword>
<dbReference type="InterPro" id="IPR050187">
    <property type="entry name" value="Lipid_Phosphate_FormReg"/>
</dbReference>
<evidence type="ECO:0000256" key="7">
    <source>
        <dbReference type="ARBA" id="ARBA00022777"/>
    </source>
</evidence>
<dbReference type="NCBIfam" id="TIGR00147">
    <property type="entry name" value="YegS/Rv2252/BmrU family lipid kinase"/>
    <property type="match status" value="1"/>
</dbReference>
<keyword evidence="9" id="KW-0460">Magnesium</keyword>
<dbReference type="Pfam" id="PF00781">
    <property type="entry name" value="DAGK_cat"/>
    <property type="match status" value="1"/>
</dbReference>
<dbReference type="PANTHER" id="PTHR12358">
    <property type="entry name" value="SPHINGOSINE KINASE"/>
    <property type="match status" value="1"/>
</dbReference>
<accession>A0A926F0J7</accession>
<keyword evidence="4" id="KW-0808">Transferase</keyword>
<organism evidence="14 15">
    <name type="scientific">Wansuia hejianensis</name>
    <dbReference type="NCBI Taxonomy" id="2763667"/>
    <lineage>
        <taxon>Bacteria</taxon>
        <taxon>Bacillati</taxon>
        <taxon>Bacillota</taxon>
        <taxon>Clostridia</taxon>
        <taxon>Lachnospirales</taxon>
        <taxon>Lachnospiraceae</taxon>
        <taxon>Wansuia</taxon>
    </lineage>
</organism>
<dbReference type="InterPro" id="IPR001206">
    <property type="entry name" value="Diacylglycerol_kinase_cat_dom"/>
</dbReference>
<dbReference type="Gene3D" id="3.40.50.10330">
    <property type="entry name" value="Probable inorganic polyphosphate/atp-NAD kinase, domain 1"/>
    <property type="match status" value="1"/>
</dbReference>
<comment type="caution">
    <text evidence="14">The sequence shown here is derived from an EMBL/GenBank/DDBJ whole genome shotgun (WGS) entry which is preliminary data.</text>
</comment>
<sequence>MDRLLFIINPVAGGGRAGALQSQIERTMEKNKINYDIVLTTRPKEAITIAEETPHNKVIAVGGDGTVNEVAKGLINRGHGILGIIPGGTGNDLSRSLGISMDPIESINAIIQGKIIEMDIGCANGHKFLNIASVGFDAEVVKNTESIKKKIKGKVAYILGVILTIISFRKKKVTLEIDNKICTKSLLLLAVGNGNYYGGGMKILPQANINDGYLHICLIKDVNNLILLTLFPTIFKGNHIKYKKYVEIIKSKKISIKSKEKMYFNLDGELIDGGKEINFNLSDHKLYVIHA</sequence>
<evidence type="ECO:0000256" key="10">
    <source>
        <dbReference type="ARBA" id="ARBA00023098"/>
    </source>
</evidence>
<evidence type="ECO:0000313" key="15">
    <source>
        <dbReference type="Proteomes" id="UP000601522"/>
    </source>
</evidence>
<evidence type="ECO:0000256" key="1">
    <source>
        <dbReference type="ARBA" id="ARBA00001946"/>
    </source>
</evidence>
<comment type="similarity">
    <text evidence="2">Belongs to the diacylglycerol/lipid kinase family.</text>
</comment>
<dbReference type="InterPro" id="IPR016064">
    <property type="entry name" value="NAD/diacylglycerol_kinase_sf"/>
</dbReference>
<feature type="domain" description="DAGKc" evidence="13">
    <location>
        <begin position="1"/>
        <end position="127"/>
    </location>
</feature>
<gene>
    <name evidence="14" type="ORF">H8689_07205</name>
</gene>
<evidence type="ECO:0000256" key="6">
    <source>
        <dbReference type="ARBA" id="ARBA00022741"/>
    </source>
</evidence>
<evidence type="ECO:0000256" key="8">
    <source>
        <dbReference type="ARBA" id="ARBA00022840"/>
    </source>
</evidence>
<dbReference type="InterPro" id="IPR017438">
    <property type="entry name" value="ATP-NAD_kinase_N"/>
</dbReference>
<dbReference type="PROSITE" id="PS50146">
    <property type="entry name" value="DAGK"/>
    <property type="match status" value="1"/>
</dbReference>
<dbReference type="GO" id="GO:0005524">
    <property type="term" value="F:ATP binding"/>
    <property type="evidence" value="ECO:0007669"/>
    <property type="project" value="UniProtKB-KW"/>
</dbReference>
<dbReference type="Gene3D" id="2.60.200.40">
    <property type="match status" value="1"/>
</dbReference>
<dbReference type="GO" id="GO:0005886">
    <property type="term" value="C:plasma membrane"/>
    <property type="evidence" value="ECO:0007669"/>
    <property type="project" value="TreeGrafter"/>
</dbReference>
<keyword evidence="12" id="KW-1208">Phospholipid metabolism</keyword>
<comment type="cofactor">
    <cofactor evidence="1">
        <name>Mg(2+)</name>
        <dbReference type="ChEBI" id="CHEBI:18420"/>
    </cofactor>
</comment>
<dbReference type="PANTHER" id="PTHR12358:SF106">
    <property type="entry name" value="LIPID KINASE YEGS"/>
    <property type="match status" value="1"/>
</dbReference>